<evidence type="ECO:0000256" key="1">
    <source>
        <dbReference type="SAM" id="MobiDB-lite"/>
    </source>
</evidence>
<name>A0AAW3WNG4_SERFO</name>
<feature type="transmembrane region" description="Helical" evidence="2">
    <location>
        <begin position="109"/>
        <end position="131"/>
    </location>
</feature>
<reference evidence="3" key="1">
    <citation type="submission" date="2020-08" db="EMBL/GenBank/DDBJ databases">
        <title>Food and environmental bacterial isolates.</title>
        <authorList>
            <person name="Richter L."/>
            <person name="Du Plessis E.M."/>
            <person name="Duvenage S."/>
            <person name="Allam M."/>
            <person name="Korsten L."/>
        </authorList>
    </citation>
    <scope>NUCLEOTIDE SEQUENCE</scope>
    <source>
        <strain evidence="3">UPMP2127</strain>
    </source>
</reference>
<organism evidence="3 4">
    <name type="scientific">Serratia fonticola</name>
    <dbReference type="NCBI Taxonomy" id="47917"/>
    <lineage>
        <taxon>Bacteria</taxon>
        <taxon>Pseudomonadati</taxon>
        <taxon>Pseudomonadota</taxon>
        <taxon>Gammaproteobacteria</taxon>
        <taxon>Enterobacterales</taxon>
        <taxon>Yersiniaceae</taxon>
        <taxon>Serratia</taxon>
    </lineage>
</organism>
<keyword evidence="2" id="KW-1133">Transmembrane helix</keyword>
<dbReference type="AlphaFoldDB" id="A0AAW3WNG4"/>
<keyword evidence="2" id="KW-0812">Transmembrane</keyword>
<evidence type="ECO:0000313" key="3">
    <source>
        <dbReference type="EMBL" id="MBC3211980.1"/>
    </source>
</evidence>
<dbReference type="RefSeq" id="WP_179252640.1">
    <property type="nucleotide sequence ID" value="NZ_JACBIV010000008.1"/>
</dbReference>
<dbReference type="EMBL" id="JACNYO010000005">
    <property type="protein sequence ID" value="MBC3211980.1"/>
    <property type="molecule type" value="Genomic_DNA"/>
</dbReference>
<dbReference type="Proteomes" id="UP000659084">
    <property type="component" value="Unassembled WGS sequence"/>
</dbReference>
<evidence type="ECO:0008006" key="5">
    <source>
        <dbReference type="Google" id="ProtNLM"/>
    </source>
</evidence>
<keyword evidence="2" id="KW-0472">Membrane</keyword>
<evidence type="ECO:0000256" key="2">
    <source>
        <dbReference type="SAM" id="Phobius"/>
    </source>
</evidence>
<protein>
    <recommendedName>
        <fullName evidence="5">Mobilization protein B</fullName>
    </recommendedName>
</protein>
<gene>
    <name evidence="3" type="ORF">H8J20_07500</name>
</gene>
<sequence>MGDNVEKSLTDRDVQLFFDAAEKLREAAERDGEKARKATAALVSFVNEMSARLQKLEDDVSHKINSSAETTANRAAELLSVNFQQANVAAKRATEQYQEAVENLNFRNWLYVLGTQIVLMLVFIVSILFLVPSLDEVQQRQAELSSLNEQIKNSRLTWAFCEEDKKCFRTDERENGGAPYKDKQDGGTWRVPWKE</sequence>
<feature type="compositionally biased region" description="Basic and acidic residues" evidence="1">
    <location>
        <begin position="171"/>
        <end position="185"/>
    </location>
</feature>
<proteinExistence type="predicted"/>
<comment type="caution">
    <text evidence="3">The sequence shown here is derived from an EMBL/GenBank/DDBJ whole genome shotgun (WGS) entry which is preliminary data.</text>
</comment>
<feature type="region of interest" description="Disordered" evidence="1">
    <location>
        <begin position="171"/>
        <end position="195"/>
    </location>
</feature>
<accession>A0AAW3WNG4</accession>
<evidence type="ECO:0000313" key="4">
    <source>
        <dbReference type="Proteomes" id="UP000659084"/>
    </source>
</evidence>